<sequence>MQYDPSQPNAARMYDYYLGGKDNGPVDRAAAEAAIAEEPLIPLMARENRAFLRRVVRHLAGRGIRQFVDIGSGLPTQANTHEIAQEIAPEARIVYVDNDPLVLAHGRALLVTNARTTIIKADLREPDAIIGHPELKELIDWSQPTAVLMIAALHFIRDSDDPYGIVAKLRSVVAPGSFLALSHGERTRKMKRAAKAAYSKANAPGVPRPRKAIERFFTGFELQDPGLVPVTQWRPDLVPRNRVIPFLGGVGLKPVEASHG</sequence>
<dbReference type="PIRSF" id="PIRSF017393">
    <property type="entry name" value="MTase_SAV2177"/>
    <property type="match status" value="1"/>
</dbReference>
<reference evidence="2" key="1">
    <citation type="journal article" date="2019" name="Int. J. Syst. Evol. Microbiol.">
        <title>The Global Catalogue of Microorganisms (GCM) 10K type strain sequencing project: providing services to taxonomists for standard genome sequencing and annotation.</title>
        <authorList>
            <consortium name="The Broad Institute Genomics Platform"/>
            <consortium name="The Broad Institute Genome Sequencing Center for Infectious Disease"/>
            <person name="Wu L."/>
            <person name="Ma J."/>
        </authorList>
    </citation>
    <scope>NUCLEOTIDE SEQUENCE [LARGE SCALE GENOMIC DNA]</scope>
    <source>
        <strain evidence="2">JCM 17939</strain>
    </source>
</reference>
<dbReference type="InterPro" id="IPR006764">
    <property type="entry name" value="SAM_dep_MeTrfase_SAV2177_type"/>
</dbReference>
<evidence type="ECO:0000313" key="1">
    <source>
        <dbReference type="EMBL" id="GAA4626812.1"/>
    </source>
</evidence>
<dbReference type="GO" id="GO:0008168">
    <property type="term" value="F:methyltransferase activity"/>
    <property type="evidence" value="ECO:0007669"/>
    <property type="project" value="UniProtKB-KW"/>
</dbReference>
<dbReference type="Pfam" id="PF04672">
    <property type="entry name" value="Methyltransf_19"/>
    <property type="match status" value="1"/>
</dbReference>
<protein>
    <submittedName>
        <fullName evidence="1">SAM-dependent methyltransferase</fullName>
    </submittedName>
</protein>
<keyword evidence="2" id="KW-1185">Reference proteome</keyword>
<keyword evidence="1" id="KW-0489">Methyltransferase</keyword>
<organism evidence="1 2">
    <name type="scientific">Actinoallomurus vinaceus</name>
    <dbReference type="NCBI Taxonomy" id="1080074"/>
    <lineage>
        <taxon>Bacteria</taxon>
        <taxon>Bacillati</taxon>
        <taxon>Actinomycetota</taxon>
        <taxon>Actinomycetes</taxon>
        <taxon>Streptosporangiales</taxon>
        <taxon>Thermomonosporaceae</taxon>
        <taxon>Actinoallomurus</taxon>
    </lineage>
</organism>
<dbReference type="EMBL" id="BAABHK010000004">
    <property type="protein sequence ID" value="GAA4626812.1"/>
    <property type="molecule type" value="Genomic_DNA"/>
</dbReference>
<dbReference type="Proteomes" id="UP001501442">
    <property type="component" value="Unassembled WGS sequence"/>
</dbReference>
<dbReference type="Gene3D" id="3.40.50.150">
    <property type="entry name" value="Vaccinia Virus protein VP39"/>
    <property type="match status" value="1"/>
</dbReference>
<name>A0ABP8UDR8_9ACTN</name>
<keyword evidence="1" id="KW-0808">Transferase</keyword>
<dbReference type="GO" id="GO:0032259">
    <property type="term" value="P:methylation"/>
    <property type="evidence" value="ECO:0007669"/>
    <property type="project" value="UniProtKB-KW"/>
</dbReference>
<evidence type="ECO:0000313" key="2">
    <source>
        <dbReference type="Proteomes" id="UP001501442"/>
    </source>
</evidence>
<dbReference type="SUPFAM" id="SSF53335">
    <property type="entry name" value="S-adenosyl-L-methionine-dependent methyltransferases"/>
    <property type="match status" value="1"/>
</dbReference>
<accession>A0ABP8UDR8</accession>
<comment type="caution">
    <text evidence="1">The sequence shown here is derived from an EMBL/GenBank/DDBJ whole genome shotgun (WGS) entry which is preliminary data.</text>
</comment>
<dbReference type="InterPro" id="IPR029063">
    <property type="entry name" value="SAM-dependent_MTases_sf"/>
</dbReference>
<gene>
    <name evidence="1" type="ORF">GCM10023196_036590</name>
</gene>
<proteinExistence type="predicted"/>